<gene>
    <name evidence="4" type="ORF">ONE63_001851</name>
</gene>
<dbReference type="Gene3D" id="3.10.20.90">
    <property type="entry name" value="Phosphatidylinositol 3-kinase Catalytic Subunit, Chain A, domain 1"/>
    <property type="match status" value="1"/>
</dbReference>
<organism evidence="4 5">
    <name type="scientific">Megalurothrips usitatus</name>
    <name type="common">bean blossom thrips</name>
    <dbReference type="NCBI Taxonomy" id="439358"/>
    <lineage>
        <taxon>Eukaryota</taxon>
        <taxon>Metazoa</taxon>
        <taxon>Ecdysozoa</taxon>
        <taxon>Arthropoda</taxon>
        <taxon>Hexapoda</taxon>
        <taxon>Insecta</taxon>
        <taxon>Pterygota</taxon>
        <taxon>Neoptera</taxon>
        <taxon>Paraneoptera</taxon>
        <taxon>Thysanoptera</taxon>
        <taxon>Terebrantia</taxon>
        <taxon>Thripoidea</taxon>
        <taxon>Thripidae</taxon>
        <taxon>Megalurothrips</taxon>
    </lineage>
</organism>
<dbReference type="CDD" id="cd17047">
    <property type="entry name" value="Ubl_UBFD1"/>
    <property type="match status" value="1"/>
</dbReference>
<evidence type="ECO:0000256" key="2">
    <source>
        <dbReference type="SAM" id="SignalP"/>
    </source>
</evidence>
<dbReference type="InterPro" id="IPR039120">
    <property type="entry name" value="UBFD1"/>
</dbReference>
<accession>A0AAV7XGI6</accession>
<dbReference type="AlphaFoldDB" id="A0AAV7XGI6"/>
<dbReference type="Proteomes" id="UP001075354">
    <property type="component" value="Chromosome 11"/>
</dbReference>
<evidence type="ECO:0000313" key="4">
    <source>
        <dbReference type="EMBL" id="KAJ1522689.1"/>
    </source>
</evidence>
<feature type="signal peptide" evidence="2">
    <location>
        <begin position="1"/>
        <end position="21"/>
    </location>
</feature>
<feature type="chain" id="PRO_5043753772" description="Ubiquitin-like domain-containing protein" evidence="2">
    <location>
        <begin position="22"/>
        <end position="352"/>
    </location>
</feature>
<dbReference type="SUPFAM" id="SSF54236">
    <property type="entry name" value="Ubiquitin-like"/>
    <property type="match status" value="1"/>
</dbReference>
<dbReference type="InterPro" id="IPR000626">
    <property type="entry name" value="Ubiquitin-like_dom"/>
</dbReference>
<dbReference type="InterPro" id="IPR029071">
    <property type="entry name" value="Ubiquitin-like_domsf"/>
</dbReference>
<dbReference type="Pfam" id="PF00240">
    <property type="entry name" value="ubiquitin"/>
    <property type="match status" value="1"/>
</dbReference>
<dbReference type="InterPro" id="IPR057455">
    <property type="entry name" value="UBFD1_C"/>
</dbReference>
<dbReference type="Pfam" id="PF25343">
    <property type="entry name" value="PH_UBFD1_C"/>
    <property type="match status" value="1"/>
</dbReference>
<dbReference type="PANTHER" id="PTHR16470">
    <property type="entry name" value="UBIQUITIN DOMAIN-CONTAINING PROTEIN UBFD1"/>
    <property type="match status" value="1"/>
</dbReference>
<proteinExistence type="predicted"/>
<sequence>MGEHLLLSFLALNFWISELVSNCHLPCEFSYDCFYFAAGTDKGDSEVDGKASKPPTAVCGEAPGHSAIPNGINSSTDGQTSSVNELNTATSSRDSERQGAASILKLKTCDSESSSARPRSPEHCSTIEDVDFKVIFSKSKYDITFPLDDTVAQLKDHLEVITGVPRTMQKLMIRGLAKDSSTLREAGVTKGCKVMLVGSKLDDILSVSTPSKEELEDKNSPNNTKEPLCKQKMHKKVLDKGVPDDVMPAIMNNKDALPPYPLSGMLNKYGGKVRLTFKLELDQVWIGTKERTQKLAMNSIRSLVSEPIEGHEEYHILGMQLGPTEASRYWVYWVPVQYIDAIKDTIMGSWIN</sequence>
<dbReference type="EMBL" id="JAPTSV010000011">
    <property type="protein sequence ID" value="KAJ1522689.1"/>
    <property type="molecule type" value="Genomic_DNA"/>
</dbReference>
<dbReference type="SMART" id="SM00213">
    <property type="entry name" value="UBQ"/>
    <property type="match status" value="1"/>
</dbReference>
<name>A0AAV7XGI6_9NEOP</name>
<reference evidence="4" key="1">
    <citation type="submission" date="2022-12" db="EMBL/GenBank/DDBJ databases">
        <title>Chromosome-level genome assembly of the bean flower thrips Megalurothrips usitatus.</title>
        <authorList>
            <person name="Ma L."/>
            <person name="Liu Q."/>
            <person name="Li H."/>
            <person name="Cai W."/>
        </authorList>
    </citation>
    <scope>NUCLEOTIDE SEQUENCE</scope>
    <source>
        <strain evidence="4">Cailab_2022a</strain>
    </source>
</reference>
<evidence type="ECO:0000256" key="1">
    <source>
        <dbReference type="SAM" id="MobiDB-lite"/>
    </source>
</evidence>
<dbReference type="GO" id="GO:0045296">
    <property type="term" value="F:cadherin binding"/>
    <property type="evidence" value="ECO:0007669"/>
    <property type="project" value="TreeGrafter"/>
</dbReference>
<evidence type="ECO:0000259" key="3">
    <source>
        <dbReference type="PROSITE" id="PS50053"/>
    </source>
</evidence>
<comment type="caution">
    <text evidence="4">The sequence shown here is derived from an EMBL/GenBank/DDBJ whole genome shotgun (WGS) entry which is preliminary data.</text>
</comment>
<evidence type="ECO:0000313" key="5">
    <source>
        <dbReference type="Proteomes" id="UP001075354"/>
    </source>
</evidence>
<dbReference type="PANTHER" id="PTHR16470:SF0">
    <property type="entry name" value="UBIQUITIN DOMAIN-CONTAINING PROTEIN UBFD1"/>
    <property type="match status" value="1"/>
</dbReference>
<feature type="compositionally biased region" description="Polar residues" evidence="1">
    <location>
        <begin position="71"/>
        <end position="92"/>
    </location>
</feature>
<keyword evidence="5" id="KW-1185">Reference proteome</keyword>
<dbReference type="PROSITE" id="PS50053">
    <property type="entry name" value="UBIQUITIN_2"/>
    <property type="match status" value="1"/>
</dbReference>
<feature type="domain" description="Ubiquitin-like" evidence="3">
    <location>
        <begin position="128"/>
        <end position="203"/>
    </location>
</feature>
<keyword evidence="2" id="KW-0732">Signal</keyword>
<protein>
    <recommendedName>
        <fullName evidence="3">Ubiquitin-like domain-containing protein</fullName>
    </recommendedName>
</protein>
<dbReference type="GO" id="GO:0003723">
    <property type="term" value="F:RNA binding"/>
    <property type="evidence" value="ECO:0007669"/>
    <property type="project" value="TreeGrafter"/>
</dbReference>
<feature type="region of interest" description="Disordered" evidence="1">
    <location>
        <begin position="61"/>
        <end position="94"/>
    </location>
</feature>